<dbReference type="AlphaFoldDB" id="A0A7J0GJC8"/>
<protein>
    <submittedName>
        <fullName evidence="1">Uncharacterized protein</fullName>
    </submittedName>
</protein>
<gene>
    <name evidence="1" type="ORF">Acr_22g0002500</name>
</gene>
<dbReference type="Proteomes" id="UP000585474">
    <property type="component" value="Unassembled WGS sequence"/>
</dbReference>
<name>A0A7J0GJC8_9ERIC</name>
<reference evidence="1 2" key="1">
    <citation type="submission" date="2019-07" db="EMBL/GenBank/DDBJ databases">
        <title>De Novo Assembly of kiwifruit Actinidia rufa.</title>
        <authorList>
            <person name="Sugita-Konishi S."/>
            <person name="Sato K."/>
            <person name="Mori E."/>
            <person name="Abe Y."/>
            <person name="Kisaki G."/>
            <person name="Hamano K."/>
            <person name="Suezawa K."/>
            <person name="Otani M."/>
            <person name="Fukuda T."/>
            <person name="Manabe T."/>
            <person name="Gomi K."/>
            <person name="Tabuchi M."/>
            <person name="Akimitsu K."/>
            <person name="Kataoka I."/>
        </authorList>
    </citation>
    <scope>NUCLEOTIDE SEQUENCE [LARGE SCALE GENOMIC DNA]</scope>
    <source>
        <strain evidence="2">cv. Fuchu</strain>
    </source>
</reference>
<evidence type="ECO:0000313" key="2">
    <source>
        <dbReference type="Proteomes" id="UP000585474"/>
    </source>
</evidence>
<comment type="caution">
    <text evidence="1">The sequence shown here is derived from an EMBL/GenBank/DDBJ whole genome shotgun (WGS) entry which is preliminary data.</text>
</comment>
<dbReference type="EMBL" id="BJWL01000022">
    <property type="protein sequence ID" value="GFZ10852.1"/>
    <property type="molecule type" value="Genomic_DNA"/>
</dbReference>
<keyword evidence="2" id="KW-1185">Reference proteome</keyword>
<organism evidence="1 2">
    <name type="scientific">Actinidia rufa</name>
    <dbReference type="NCBI Taxonomy" id="165716"/>
    <lineage>
        <taxon>Eukaryota</taxon>
        <taxon>Viridiplantae</taxon>
        <taxon>Streptophyta</taxon>
        <taxon>Embryophyta</taxon>
        <taxon>Tracheophyta</taxon>
        <taxon>Spermatophyta</taxon>
        <taxon>Magnoliopsida</taxon>
        <taxon>eudicotyledons</taxon>
        <taxon>Gunneridae</taxon>
        <taxon>Pentapetalae</taxon>
        <taxon>asterids</taxon>
        <taxon>Ericales</taxon>
        <taxon>Actinidiaceae</taxon>
        <taxon>Actinidia</taxon>
    </lineage>
</organism>
<sequence length="197" mass="22605">MKEMQLVEKEREVLEDVSKVPKDKVVEDLVHYELDEPSLGRLFLVGSNMKERERTELIEFLKANLEGMRSAMEHVKAVIEEVDKMNDANAIREVLYLSWLSNNVGHFQEDDQQDVWAYKGSTMDAYIDDILGEERSARASAEAATTVTAENIPRGPQEPPQIDQIKTWKMYLGPRIAYVQEQVWYSRALKGQSLNTA</sequence>
<accession>A0A7J0GJC8</accession>
<dbReference type="OrthoDB" id="2919534at2759"/>
<proteinExistence type="predicted"/>
<evidence type="ECO:0000313" key="1">
    <source>
        <dbReference type="EMBL" id="GFZ10852.1"/>
    </source>
</evidence>